<proteinExistence type="predicted"/>
<reference evidence="1" key="1">
    <citation type="submission" date="2018-10" db="EMBL/GenBank/DDBJ databases">
        <title>Hidden diversity of soil giant viruses.</title>
        <authorList>
            <person name="Schulz F."/>
            <person name="Alteio L."/>
            <person name="Goudeau D."/>
            <person name="Ryan E.M."/>
            <person name="Malmstrom R.R."/>
            <person name="Blanchard J."/>
            <person name="Woyke T."/>
        </authorList>
    </citation>
    <scope>NUCLEOTIDE SEQUENCE</scope>
    <source>
        <strain evidence="1">TEV1</strain>
    </source>
</reference>
<accession>A0A3G4ZJZ2</accession>
<sequence>MSDYPIIAIPFDNGFVKTFNLNNFDTDELINFYNKYGFVIFDNILSDNEVNLTISDLWKDMNEYLKKFDDNIHVTEDDCEYLSLPSSSNAYGFVNTGPINQLQCWKNRQNEKIYNAFKILYKLTSKNVNLNMNKDPLVACLDRGSILRPTDKNKDWETKDIYHFDIDPWEFTGTTKVNDSVNSSMYDPTNLTNLTYMLSEGNFGKYNGYSKLSGVLTLSDTNENSGGFECFVGFHNYIHDWCQKHEYNFNIRNDAGLTQNMQKIFMKKGSLMVFTRELPHNIYSNKSDKFRYAQYVRIVPQSELNLPPYLLEKRKKLMKNFLPKSLDVTSDISKELFML</sequence>
<organism evidence="1">
    <name type="scientific">Terrestrivirus sp</name>
    <dbReference type="NCBI Taxonomy" id="2487775"/>
    <lineage>
        <taxon>Viruses</taxon>
        <taxon>Varidnaviria</taxon>
        <taxon>Bamfordvirae</taxon>
        <taxon>Nucleocytoviricota</taxon>
        <taxon>Megaviricetes</taxon>
        <taxon>Imitervirales</taxon>
        <taxon>Mimiviridae</taxon>
        <taxon>Klosneuvirinae</taxon>
    </lineage>
</organism>
<dbReference type="Gene3D" id="2.60.120.620">
    <property type="entry name" value="q2cbj1_9rhob like domain"/>
    <property type="match status" value="1"/>
</dbReference>
<dbReference type="PANTHER" id="PTHR31630:SF6">
    <property type="entry name" value="PHYTANOYL-COA DIOXYGENASE-RELATED"/>
    <property type="match status" value="1"/>
</dbReference>
<name>A0A3G4ZJZ2_9VIRU</name>
<evidence type="ECO:0000313" key="1">
    <source>
        <dbReference type="EMBL" id="AYV75160.1"/>
    </source>
</evidence>
<protein>
    <submittedName>
        <fullName evidence="1">Uncharacterized protein</fullName>
    </submittedName>
</protein>
<dbReference type="EMBL" id="MK071979">
    <property type="protein sequence ID" value="AYV75160.1"/>
    <property type="molecule type" value="Genomic_DNA"/>
</dbReference>
<dbReference type="SUPFAM" id="SSF51197">
    <property type="entry name" value="Clavaminate synthase-like"/>
    <property type="match status" value="1"/>
</dbReference>
<gene>
    <name evidence="1" type="ORF">Terrestrivirus1_34</name>
</gene>
<dbReference type="PANTHER" id="PTHR31630">
    <property type="entry name" value="PHYTANOYL-COA DIOXYGENASE-RELATED-RELATED"/>
    <property type="match status" value="1"/>
</dbReference>